<protein>
    <recommendedName>
        <fullName evidence="4">DUF3329 domain-containing protein</fullName>
    </recommendedName>
</protein>
<evidence type="ECO:0000313" key="3">
    <source>
        <dbReference type="Proteomes" id="UP000306340"/>
    </source>
</evidence>
<comment type="caution">
    <text evidence="2">The sequence shown here is derived from an EMBL/GenBank/DDBJ whole genome shotgun (WGS) entry which is preliminary data.</text>
</comment>
<dbReference type="EMBL" id="SWAU01000069">
    <property type="protein sequence ID" value="TKA96867.1"/>
    <property type="molecule type" value="Genomic_DNA"/>
</dbReference>
<dbReference type="AlphaFoldDB" id="A0A4V5NLT0"/>
<evidence type="ECO:0000256" key="1">
    <source>
        <dbReference type="SAM" id="Phobius"/>
    </source>
</evidence>
<evidence type="ECO:0000313" key="2">
    <source>
        <dbReference type="EMBL" id="TKA96867.1"/>
    </source>
</evidence>
<accession>A0A4V5NLT0</accession>
<sequence>MQLIDPNHPFFRPAWRRYVTAIFPIAWSGMEIYLGNPFWAIIFLALGAYAFWVLIVKGPDAST</sequence>
<gene>
    <name evidence="2" type="ORF">FAZ78_09100</name>
</gene>
<keyword evidence="1" id="KW-0812">Transmembrane</keyword>
<keyword evidence="1" id="KW-0472">Membrane</keyword>
<dbReference type="RefSeq" id="WP_136792255.1">
    <property type="nucleotide sequence ID" value="NZ_SWAU01000069.1"/>
</dbReference>
<organism evidence="2 3">
    <name type="scientific">Cereibacter changlensis</name>
    <dbReference type="NCBI Taxonomy" id="402884"/>
    <lineage>
        <taxon>Bacteria</taxon>
        <taxon>Pseudomonadati</taxon>
        <taxon>Pseudomonadota</taxon>
        <taxon>Alphaproteobacteria</taxon>
        <taxon>Rhodobacterales</taxon>
        <taxon>Paracoccaceae</taxon>
        <taxon>Cereibacter</taxon>
    </lineage>
</organism>
<name>A0A4V5NLT0_9RHOB</name>
<proteinExistence type="predicted"/>
<reference evidence="2 3" key="1">
    <citation type="submission" date="2019-04" db="EMBL/GenBank/DDBJ databases">
        <title>Crypto-aerobic microbial life in anoxic (sulfidic) marine sediments.</title>
        <authorList>
            <person name="Bhattacharya S."/>
            <person name="Roy C."/>
            <person name="Mondal N."/>
            <person name="Sarkar J."/>
            <person name="Mandal S."/>
            <person name="Rameez M.J."/>
            <person name="Ghosh W."/>
        </authorList>
    </citation>
    <scope>NUCLEOTIDE SEQUENCE [LARGE SCALE GENOMIC DNA]</scope>
    <source>
        <strain evidence="2 3">SBBC</strain>
    </source>
</reference>
<feature type="transmembrane region" description="Helical" evidence="1">
    <location>
        <begin position="38"/>
        <end position="56"/>
    </location>
</feature>
<keyword evidence="1" id="KW-1133">Transmembrane helix</keyword>
<evidence type="ECO:0008006" key="4">
    <source>
        <dbReference type="Google" id="ProtNLM"/>
    </source>
</evidence>
<dbReference type="Proteomes" id="UP000306340">
    <property type="component" value="Unassembled WGS sequence"/>
</dbReference>